<organism evidence="1 2">
    <name type="scientific">Algoriphagus halophilus</name>
    <dbReference type="NCBI Taxonomy" id="226505"/>
    <lineage>
        <taxon>Bacteria</taxon>
        <taxon>Pseudomonadati</taxon>
        <taxon>Bacteroidota</taxon>
        <taxon>Cytophagia</taxon>
        <taxon>Cytophagales</taxon>
        <taxon>Cyclobacteriaceae</taxon>
        <taxon>Algoriphagus</taxon>
    </lineage>
</organism>
<gene>
    <name evidence="1" type="ORF">SAMN05444394_4086</name>
</gene>
<dbReference type="AlphaFoldDB" id="A0A1N6HX12"/>
<evidence type="ECO:0000313" key="2">
    <source>
        <dbReference type="Proteomes" id="UP000185221"/>
    </source>
</evidence>
<evidence type="ECO:0000313" key="1">
    <source>
        <dbReference type="EMBL" id="SIO24271.1"/>
    </source>
</evidence>
<keyword evidence="2" id="KW-1185">Reference proteome</keyword>
<dbReference type="Proteomes" id="UP000185221">
    <property type="component" value="Unassembled WGS sequence"/>
</dbReference>
<proteinExistence type="predicted"/>
<name>A0A1N6HX12_9BACT</name>
<sequence length="61" mass="6967">MFIILTKPVVLMYDLTSKNKFTTVRTPLLIYGNGNNSDIGFKSIEDFKSPLPFSKEEKLIL</sequence>
<reference evidence="2" key="1">
    <citation type="submission" date="2016-11" db="EMBL/GenBank/DDBJ databases">
        <authorList>
            <person name="Varghese N."/>
            <person name="Submissions S."/>
        </authorList>
    </citation>
    <scope>NUCLEOTIDE SEQUENCE [LARGE SCALE GENOMIC DNA]</scope>
    <source>
        <strain evidence="2">DSM 15292</strain>
    </source>
</reference>
<dbReference type="EMBL" id="FSRC01000004">
    <property type="protein sequence ID" value="SIO24271.1"/>
    <property type="molecule type" value="Genomic_DNA"/>
</dbReference>
<accession>A0A1N6HX12</accession>
<protein>
    <submittedName>
        <fullName evidence="1">Uncharacterized protein</fullName>
    </submittedName>
</protein>